<organism evidence="3 4">
    <name type="scientific">Cotesia congregata</name>
    <name type="common">Parasitoid wasp</name>
    <name type="synonym">Apanteles congregatus</name>
    <dbReference type="NCBI Taxonomy" id="51543"/>
    <lineage>
        <taxon>Eukaryota</taxon>
        <taxon>Metazoa</taxon>
        <taxon>Ecdysozoa</taxon>
        <taxon>Arthropoda</taxon>
        <taxon>Hexapoda</taxon>
        <taxon>Insecta</taxon>
        <taxon>Pterygota</taxon>
        <taxon>Neoptera</taxon>
        <taxon>Endopterygota</taxon>
        <taxon>Hymenoptera</taxon>
        <taxon>Apocrita</taxon>
        <taxon>Ichneumonoidea</taxon>
        <taxon>Braconidae</taxon>
        <taxon>Microgastrinae</taxon>
        <taxon>Cotesia</taxon>
    </lineage>
</organism>
<dbReference type="InterPro" id="IPR022047">
    <property type="entry name" value="Microcephalin-like"/>
</dbReference>
<evidence type="ECO:0000259" key="2">
    <source>
        <dbReference type="PROSITE" id="PS50172"/>
    </source>
</evidence>
<dbReference type="SUPFAM" id="SSF52113">
    <property type="entry name" value="BRCT domain"/>
    <property type="match status" value="2"/>
</dbReference>
<feature type="region of interest" description="Disordered" evidence="1">
    <location>
        <begin position="480"/>
        <end position="506"/>
    </location>
</feature>
<name>A0A8J2HDK9_COTCN</name>
<evidence type="ECO:0000313" key="4">
    <source>
        <dbReference type="Proteomes" id="UP000786811"/>
    </source>
</evidence>
<gene>
    <name evidence="3" type="ORF">HICCMSTLAB_LOCUS5616</name>
</gene>
<reference evidence="3" key="1">
    <citation type="submission" date="2021-04" db="EMBL/GenBank/DDBJ databases">
        <authorList>
            <person name="Chebbi M.A.C M."/>
        </authorList>
    </citation>
    <scope>NUCLEOTIDE SEQUENCE</scope>
</reference>
<keyword evidence="4" id="KW-1185">Reference proteome</keyword>
<dbReference type="InterPro" id="IPR036420">
    <property type="entry name" value="BRCT_dom_sf"/>
</dbReference>
<comment type="caution">
    <text evidence="3">The sequence shown here is derived from an EMBL/GenBank/DDBJ whole genome shotgun (WGS) entry which is preliminary data.</text>
</comment>
<feature type="compositionally biased region" description="Polar residues" evidence="1">
    <location>
        <begin position="540"/>
        <end position="551"/>
    </location>
</feature>
<feature type="region of interest" description="Disordered" evidence="1">
    <location>
        <begin position="539"/>
        <end position="576"/>
    </location>
</feature>
<dbReference type="PANTHER" id="PTHR14625:SF3">
    <property type="entry name" value="MICROCEPHALIN"/>
    <property type="match status" value="1"/>
</dbReference>
<dbReference type="PROSITE" id="PS50172">
    <property type="entry name" value="BRCT"/>
    <property type="match status" value="1"/>
</dbReference>
<dbReference type="Pfam" id="PF00533">
    <property type="entry name" value="BRCT"/>
    <property type="match status" value="1"/>
</dbReference>
<dbReference type="InterPro" id="IPR001357">
    <property type="entry name" value="BRCT_dom"/>
</dbReference>
<protein>
    <submittedName>
        <fullName evidence="3">Similar to MCPH1: Microcephalin (Pan troglodytes)</fullName>
    </submittedName>
</protein>
<dbReference type="GO" id="GO:0000278">
    <property type="term" value="P:mitotic cell cycle"/>
    <property type="evidence" value="ECO:0007669"/>
    <property type="project" value="TreeGrafter"/>
</dbReference>
<dbReference type="AlphaFoldDB" id="A0A8J2HDK9"/>
<feature type="domain" description="BRCT" evidence="2">
    <location>
        <begin position="624"/>
        <end position="715"/>
    </location>
</feature>
<evidence type="ECO:0000256" key="1">
    <source>
        <dbReference type="SAM" id="MobiDB-lite"/>
    </source>
</evidence>
<proteinExistence type="predicted"/>
<feature type="region of interest" description="Disordered" evidence="1">
    <location>
        <begin position="350"/>
        <end position="375"/>
    </location>
</feature>
<feature type="compositionally biased region" description="Low complexity" evidence="1">
    <location>
        <begin position="480"/>
        <end position="495"/>
    </location>
</feature>
<dbReference type="PANTHER" id="PTHR14625">
    <property type="entry name" value="MICROCEPHALIN"/>
    <property type="match status" value="1"/>
</dbReference>
<feature type="compositionally biased region" description="Basic and acidic residues" evidence="1">
    <location>
        <begin position="552"/>
        <end position="571"/>
    </location>
</feature>
<dbReference type="Proteomes" id="UP000786811">
    <property type="component" value="Unassembled WGS sequence"/>
</dbReference>
<dbReference type="EMBL" id="CAJNRD030001119">
    <property type="protein sequence ID" value="CAG5090397.1"/>
    <property type="molecule type" value="Genomic_DNA"/>
</dbReference>
<dbReference type="SMART" id="SM00292">
    <property type="entry name" value="BRCT"/>
    <property type="match status" value="1"/>
</dbReference>
<dbReference type="OrthoDB" id="2384350at2759"/>
<evidence type="ECO:0000313" key="3">
    <source>
        <dbReference type="EMBL" id="CAG5090397.1"/>
    </source>
</evidence>
<accession>A0A8J2HDK9</accession>
<sequence>MYRRNTKQKSKLSKKVTESKINVNTKVKSLSDSSATSFEVKCNKINNKTTDDKLKSILNNDKNNSIVKNNNFLSESDTDSENIIQTRNQLAVKDKVLSTNCSQLKKIIMNKTRELFDKNNDFYHKTDTILKNCNQFVKNNNNNNTNKNLLLSPRKTRSRTFSKNVLTSCDNSFNLSNIGVPISCSTFANCDLTESCNLPSTSSKKTIAPTPTLAATPTNVTQQVNSANKINSKPSIINIQNCNYLLNKQNSNEINTIIDQQTMELTPVQGNCILSNTNNDKLSINKLSDINRFSMDVNTSLDNIYSKSPDNEDDNIDKNLKHGQAKMTVINEENEDGLIIDNSIENKVNKLSTSDKESDDHDDAVEGTPELTQKSHLLSRRNISQLLTPKNNYLINNKKHHEDKDKNSNQLESTIILDDLTLDKNHKISKKGTIIIDETSEDSGNDSDADRNKLIMETVKKKLSIGKRRLFTQQSSPVALSSISPMSSGLSPMLSPKKKKWVKRRRVRKSVTIAPTVCTRSQSSINSNNSNSFNLKRALVSSSTQPNLQVQQEERIENNNDKKNKQKDNKDKRKRIIKSKKIVNIKTKRPNLLSLVSQKASQREVCSDDSPRRSSVFMENKRLVKKSRIHNKSIIIVATGLCNGDKDIVRAAIKKIGGAKLESTVTKKTTHVVTTGVRTINLLRGIIRGCWLISFEWVKKSIEASSWLPPDEYEIQHFSKVLRENRRDREIFGNSYVPELFTTCGLIHIQNNTTPPRDLLKELIKTAGGQTIDDPKKAKITIGPTGTKELWVLDSITTGELQPTDQYKR</sequence>
<feature type="compositionally biased region" description="Basic residues" evidence="1">
    <location>
        <begin position="496"/>
        <end position="506"/>
    </location>
</feature>
<dbReference type="Gene3D" id="3.40.50.10190">
    <property type="entry name" value="BRCT domain"/>
    <property type="match status" value="2"/>
</dbReference>
<dbReference type="CDD" id="cd17751">
    <property type="entry name" value="BRCT_microcephalin_rpt3"/>
    <property type="match status" value="1"/>
</dbReference>